<organism evidence="2 3">
    <name type="scientific">Hibiscus trionum</name>
    <name type="common">Flower of an hour</name>
    <dbReference type="NCBI Taxonomy" id="183268"/>
    <lineage>
        <taxon>Eukaryota</taxon>
        <taxon>Viridiplantae</taxon>
        <taxon>Streptophyta</taxon>
        <taxon>Embryophyta</taxon>
        <taxon>Tracheophyta</taxon>
        <taxon>Spermatophyta</taxon>
        <taxon>Magnoliopsida</taxon>
        <taxon>eudicotyledons</taxon>
        <taxon>Gunneridae</taxon>
        <taxon>Pentapetalae</taxon>
        <taxon>rosids</taxon>
        <taxon>malvids</taxon>
        <taxon>Malvales</taxon>
        <taxon>Malvaceae</taxon>
        <taxon>Malvoideae</taxon>
        <taxon>Hibiscus</taxon>
    </lineage>
</organism>
<gene>
    <name evidence="2" type="ORF">HRI_005278000</name>
</gene>
<evidence type="ECO:0000259" key="1">
    <source>
        <dbReference type="PROSITE" id="PS50003"/>
    </source>
</evidence>
<evidence type="ECO:0000313" key="3">
    <source>
        <dbReference type="Proteomes" id="UP001165190"/>
    </source>
</evidence>
<comment type="caution">
    <text evidence="2">The sequence shown here is derived from an EMBL/GenBank/DDBJ whole genome shotgun (WGS) entry which is preliminary data.</text>
</comment>
<evidence type="ECO:0000313" key="2">
    <source>
        <dbReference type="EMBL" id="GMJ16088.1"/>
    </source>
</evidence>
<keyword evidence="3" id="KW-1185">Reference proteome</keyword>
<name>A0A9W7MS99_HIBTR</name>
<dbReference type="SUPFAM" id="SSF50729">
    <property type="entry name" value="PH domain-like"/>
    <property type="match status" value="1"/>
</dbReference>
<feature type="domain" description="PH" evidence="1">
    <location>
        <begin position="173"/>
        <end position="286"/>
    </location>
</feature>
<dbReference type="InterPro" id="IPR001849">
    <property type="entry name" value="PH_domain"/>
</dbReference>
<dbReference type="InterPro" id="IPR011993">
    <property type="entry name" value="PH-like_dom_sf"/>
</dbReference>
<dbReference type="OrthoDB" id="428159at2759"/>
<protein>
    <recommendedName>
        <fullName evidence="1">PH domain-containing protein</fullName>
    </recommendedName>
</protein>
<sequence>MDGAFWGLTFLLDLDIAAPKITIPTNFQPDNKHSTKLLLDLGNLIIRSQEDNGSAASEELDLYLQFDFVLSDVSAFLVDGDYHWNQKSQTKSVASTNTDGPSFLPVIDKCGVILKLQQIRIENPSYPTTGLAIQLPSLGFHFSPARYHRLMQVIKIFQEEENNCSDILRTWNQADFEGWLSVLIRKGIGNREAVWQRRYLCLVGPYLYVLEGPGSKSYSQYISLRGKHVYAVPEEFVGNMESVLAVGDAAQTNSKAVVEDVNALIFRCENNDSWKAWHCHLQGAIYHTLESAPITSLSEISSDSGSEHYDKHDTTDLSKIESVFITGVLDELKVCFSYNHQHECRFMKLLLAEEHPLCEFRALGGVVELSIKGNDMFIGTILKSLEIEDLLCCYTVSQPCYLARSFVRSADAQSLDDAGAQCSERNDMSASGGDDKFYEAPEDLVDYVEYATPMSQKASELQRFLSLEKTFTTKSFSRVAGLLPDENLHLKSEAIEPSETLDSFVKAQIVIYDQNSPLYNNSDVKVTVTLATLSFFCRRPTILAVMDFANAVTIEDENCESFNDSSSAVGVKHDISSEDSADNQQATNFDEPVVKCFLGKGKSRIVFNLTLIMAFAQILLMNENETKLATFSQENLLTDIKVFPSSFSIKAALGNWRISDDSLPSSHMYFWICDMRDPGGTSFVELVFTSFSADDEDYDGYEYSLFGQFSEVRIVYLNRFVQEITSYFMGLVPKDSKDVEELKDQIKNSEKWFTTSEIEGSPALRLDLSLRKPIILMPRRTDSFDYLKLDVVHITVQNTFEWLCGSKSDLNAVHFETMTILVQDINLNVGTESKLSESIIKDVKGLSIVIQRSLRDLIHQVPSIEAVIKIEELKADLSSMDYQIVIECALSNISETPHSVPPVNNSFSNSTVDVVEHAIPQNTISIEPRTPNGETWTLLKVSLVINLVELGLHVGEEWGSPLAIVQASGTWLLYKSNSLGEGFLSASLKSFSVIDDRVGTEEEFRLAIGMPKDPLVSVDGTTGQVISNANVMKENNIKPFPTMILLDAKFGQFSTSLSVCVQRPQLLVAMDFLQAVVEFFVPTVGGMLSNEEDQKSLQMVDAIILDKSTFTQPYAQFSLSPLKPLMADDQKFDHFIYDGNGGILHLKDREGVDLSAPSNEAMIYVGNGKKLQFKNVLIKNGQYIDSCISLGINSCYSASKDDLVYLEGGDDGQQVDSSREISNDMLPQNSMADISAEFIIEFQAIGPELTFYNASKDVGESQVLCNKLLHGQLDAFGRLLMKGDTVEMTANALGLTMESNGINILEPFDTSIKYSSSSGKTNIHLSVSDIFMNFSFSILRFFLAAEEDILAFLSTTSKEMTVDCSQFDRVGRIKNPNNDQIYAFWRACAPVGFAVLGDYLTPMDKPPTKGILAVNINHLRVKRPVSFKQIWPPIDSRCISNEGEIKSDILSNGEEESSCSVWFPEAPEGYVALGCVVSPGKFQPSSSSTFCIPASFAAPCSLRDCITITNQYPSSLAFWRVDSSLGTFLPAEPTTLRVLGTAYELRHVIIRSPEVYPKVSGVSEIQTSPYGCVSNRQTESSLVVKSGRCFEAVSSFRLVWWNRDSSSMKQLSIWRPVVPLGMVYFGDIAVQRYEPPNTCTVFHDIRDGELFKAPLEFQLVGQIKKQRGMDSISFWLPQAPPGYVAMSCVACKGPPKQQEFCTLRCMRSDMVTGDKFLEESVWDTSDVMFGTEPFSIWAVANELGSFFVRSGSRKPPSRFALKLADPCLHSASDDTVVDAEIGTFSVALFDDFSGLMVPLVNISFSGIAFSLHGRCDYSNYTASFSLAARSYNDKYESWEPIVEPVDGFLRYQYDPNSPGSASQLRFTSTKDLNLNISASNANMIIQAYASWNNLSDVHQYHKTPEVFAPTSPARSIVDVHHQRSYYIIPQNKLGQDIFIRATQMRGFADIIRMSSGDMKPIKVPVSKNMSDSHLKGKLCKKIRTMVTITIADAMLPRVEGLASHHYTVAVRISPDHNLPSESLIRQQSARTCGRTSNYLSSDIELVEWSEIFFFKVDSPDTYILELIVADAGKGDTIGFFFAPLNQIAMHISDDSPQYDPINSLMWMDLSLSAFMNTTQADRRGKKSGGKLRCAVILSPKSNIDETNENFVGGIKSRFIQISPSMEGPWTTVRLNYAAPAACWRLGNDVVASQVSVKDGSRYVNIRSLVSVHNNTDFVLDLYLVSKASSEIMESPADISTCEGIQLDDNRIQTDEFFETETYDPNVGWIGYKAHLNQDQPHAGGSHQATSGVELPSGWGWVDDWHLDTSSNIGGGWIYAPELESLNWPDSDDSLISLNSARQRKWIRNRKQISLDASKDIFLGQLKPGDTVPLPLSALTQSEPFVLQLRPSSLDGSDKYSWSSVVRKPCQLQVSGKPKETSEIHVSGLTESEELLCCTQLSEISSNGSSHKIWFCLGIQATEISKDIHSDPILDWSILVKSPLSITSYLPLTAEYSILEMQASGHFIPCSRGISRPGRTVNIYNANICNPLFFSLLPRRGWLPLHEAVLISHPREIPSKTISLRSSISGRIVQLIIEQDYDDEEETMMSKTIKVYAPYWFSVSKCPPLTYRLVDVGEKTHTRKIRFPLHSKKKSDGIIEEITDEEMYAGHTIASALNFNLLGLSVAVTQSSNEQFGPVKDLSPLVDMDGSLDVYAYNADGKCMHLFVSAKPCPYQSIPTKVVTVRPYMTFTNRLGQDMYIKLSGEDEPKVLRSSDARIPFLHCENEGTDKLQVRLEDTEWSFPVQIVKEDTIALVLRGHDASRTLLKVEIRGYEEGSRFIVVFRLGSTKAPVRIENRTFDKAICICQSGFAEYAWITLGALSTTSFSWENPYGKKFLDAKIDGDSNNRVWKVNLESVGQFTTDKELRMHVHVSEIGNIKIVRFTDDWTRKSSHENASLLAVGKPHTDVTPVEIIIELGVVGVSVVDQMPKELFYLYLDRVFVSYSTGYDGGTTSRFKLILGHFQIDNQLPLTLMPVLLAPEHVSDIHQPVFKMSITMKNASSDGIQVYPYVYIRVTNKCWRLDIHEPIIWALVDLYNNLQLEHIPQSSSVTQVDPEIRVE</sequence>
<dbReference type="PANTHER" id="PTHR16166">
    <property type="entry name" value="VACUOLAR PROTEIN SORTING-ASSOCIATED PROTEIN VPS13"/>
    <property type="match status" value="1"/>
</dbReference>
<dbReference type="InterPro" id="IPR009543">
    <property type="entry name" value="VPS13_VAB"/>
</dbReference>
<dbReference type="Pfam" id="PF25036">
    <property type="entry name" value="VPS13_VAB"/>
    <property type="match status" value="1"/>
</dbReference>
<dbReference type="PROSITE" id="PS50003">
    <property type="entry name" value="PH_DOMAIN"/>
    <property type="match status" value="1"/>
</dbReference>
<dbReference type="Pfam" id="PF06101">
    <property type="entry name" value="Vps62"/>
    <property type="match status" value="2"/>
</dbReference>
<dbReference type="Pfam" id="PF00169">
    <property type="entry name" value="PH"/>
    <property type="match status" value="1"/>
</dbReference>
<dbReference type="Proteomes" id="UP001165190">
    <property type="component" value="Unassembled WGS sequence"/>
</dbReference>
<dbReference type="SMART" id="SM00233">
    <property type="entry name" value="PH"/>
    <property type="match status" value="1"/>
</dbReference>
<dbReference type="EMBL" id="BSYR01000097">
    <property type="protein sequence ID" value="GMJ16088.1"/>
    <property type="molecule type" value="Genomic_DNA"/>
</dbReference>
<dbReference type="InterPro" id="IPR009291">
    <property type="entry name" value="Vps62"/>
</dbReference>
<dbReference type="InterPro" id="IPR026847">
    <property type="entry name" value="VPS13"/>
</dbReference>
<proteinExistence type="predicted"/>
<reference evidence="2" key="1">
    <citation type="submission" date="2023-05" db="EMBL/GenBank/DDBJ databases">
        <title>Genome and transcriptome analyses reveal genes involved in the formation of fine ridges on petal epidermal cells in Hibiscus trionum.</title>
        <authorList>
            <person name="Koshimizu S."/>
            <person name="Masuda S."/>
            <person name="Ishii T."/>
            <person name="Shirasu K."/>
            <person name="Hoshino A."/>
            <person name="Arita M."/>
        </authorList>
    </citation>
    <scope>NUCLEOTIDE SEQUENCE</scope>
    <source>
        <strain evidence="2">Hamamatsu line</strain>
    </source>
</reference>
<dbReference type="Gene3D" id="2.30.29.30">
    <property type="entry name" value="Pleckstrin-homology domain (PH domain)/Phosphotyrosine-binding domain (PTB)"/>
    <property type="match status" value="1"/>
</dbReference>
<dbReference type="GO" id="GO:0006623">
    <property type="term" value="P:protein targeting to vacuole"/>
    <property type="evidence" value="ECO:0007669"/>
    <property type="project" value="TreeGrafter"/>
</dbReference>
<dbReference type="GO" id="GO:0045053">
    <property type="term" value="P:protein retention in Golgi apparatus"/>
    <property type="evidence" value="ECO:0007669"/>
    <property type="project" value="TreeGrafter"/>
</dbReference>
<dbReference type="PANTHER" id="PTHR16166:SF137">
    <property type="entry name" value="PLECKSTRIN HOMOLOGY (PH) DOMAIN-CONTAINING PROTEIN"/>
    <property type="match status" value="1"/>
</dbReference>
<accession>A0A9W7MS99</accession>